<protein>
    <submittedName>
        <fullName evidence="2">Uncharacterized protein</fullName>
    </submittedName>
</protein>
<keyword evidence="1" id="KW-0472">Membrane</keyword>
<dbReference type="EMBL" id="AFZD01000017">
    <property type="protein sequence ID" value="EHL11605.1"/>
    <property type="molecule type" value="Genomic_DNA"/>
</dbReference>
<organism evidence="2 3">
    <name type="scientific">Oribacterium asaccharolyticum ACB7</name>
    <dbReference type="NCBI Taxonomy" id="796944"/>
    <lineage>
        <taxon>Bacteria</taxon>
        <taxon>Bacillati</taxon>
        <taxon>Bacillota</taxon>
        <taxon>Clostridia</taxon>
        <taxon>Lachnospirales</taxon>
        <taxon>Lachnospiraceae</taxon>
        <taxon>Oribacterium</taxon>
    </lineage>
</organism>
<dbReference type="PATRIC" id="fig|796944.3.peg.1670"/>
<keyword evidence="1" id="KW-0812">Transmembrane</keyword>
<dbReference type="Proteomes" id="UP000003527">
    <property type="component" value="Unassembled WGS sequence"/>
</dbReference>
<reference evidence="2 3" key="1">
    <citation type="submission" date="2011-08" db="EMBL/GenBank/DDBJ databases">
        <title>The Genome Sequence of Oribacterium sp. ACB7.</title>
        <authorList>
            <consortium name="The Broad Institute Genome Sequencing Platform"/>
            <person name="Earl A."/>
            <person name="Ward D."/>
            <person name="Feldgarden M."/>
            <person name="Gevers D."/>
            <person name="Sizova M."/>
            <person name="Hazen A."/>
            <person name="Epstein S."/>
            <person name="Young S.K."/>
            <person name="Zeng Q."/>
            <person name="Gargeya S."/>
            <person name="Fitzgerald M."/>
            <person name="Haas B."/>
            <person name="Abouelleil A."/>
            <person name="Alvarado L."/>
            <person name="Arachchi H.M."/>
            <person name="Berlin A."/>
            <person name="Brown A."/>
            <person name="Chapman S.B."/>
            <person name="Chen Z."/>
            <person name="Dunbar C."/>
            <person name="Freedman E."/>
            <person name="Gearin G."/>
            <person name="Gellesch M."/>
            <person name="Goldberg J."/>
            <person name="Griggs A."/>
            <person name="Gujja S."/>
            <person name="Heiman D."/>
            <person name="Howarth C."/>
            <person name="Larson L."/>
            <person name="Lui A."/>
            <person name="MacDonald P.J.P."/>
            <person name="Montmayeur A."/>
            <person name="Murphy C."/>
            <person name="Neiman D."/>
            <person name="Pearson M."/>
            <person name="Priest M."/>
            <person name="Roberts A."/>
            <person name="Saif S."/>
            <person name="Shea T."/>
            <person name="Shenoy N."/>
            <person name="Sisk P."/>
            <person name="Stolte C."/>
            <person name="Sykes S."/>
            <person name="Wortman J."/>
            <person name="Nusbaum C."/>
            <person name="Birren B."/>
        </authorList>
    </citation>
    <scope>NUCLEOTIDE SEQUENCE [LARGE SCALE GENOMIC DNA]</scope>
    <source>
        <strain evidence="2 3">ACB7</strain>
    </source>
</reference>
<evidence type="ECO:0000313" key="2">
    <source>
        <dbReference type="EMBL" id="EHL11605.1"/>
    </source>
</evidence>
<evidence type="ECO:0000256" key="1">
    <source>
        <dbReference type="SAM" id="Phobius"/>
    </source>
</evidence>
<feature type="transmembrane region" description="Helical" evidence="1">
    <location>
        <begin position="7"/>
        <end position="30"/>
    </location>
</feature>
<name>G9WVK4_9FIRM</name>
<dbReference type="AlphaFoldDB" id="G9WVK4"/>
<accession>G9WVK4</accession>
<comment type="caution">
    <text evidence="2">The sequence shown here is derived from an EMBL/GenBank/DDBJ whole genome shotgun (WGS) entry which is preliminary data.</text>
</comment>
<proteinExistence type="predicted"/>
<feature type="transmembrane region" description="Helical" evidence="1">
    <location>
        <begin position="99"/>
        <end position="120"/>
    </location>
</feature>
<evidence type="ECO:0000313" key="3">
    <source>
        <dbReference type="Proteomes" id="UP000003527"/>
    </source>
</evidence>
<feature type="transmembrane region" description="Helical" evidence="1">
    <location>
        <begin position="42"/>
        <end position="62"/>
    </location>
</feature>
<keyword evidence="3" id="KW-1185">Reference proteome</keyword>
<sequence>MQKKALTIGLSAFATIFYFVIILYIFFAILHIDTLKNFETALAFELIGFILLLYFILGNIILKPIKTGFYIPLLITTVAYTVLLDGLNIAFIVTMPNAYFVLVHLILLFIYCIISIPMYIMGRR</sequence>
<keyword evidence="1" id="KW-1133">Transmembrane helix</keyword>
<dbReference type="RefSeq" id="WP_009536759.1">
    <property type="nucleotide sequence ID" value="NZ_JH414504.1"/>
</dbReference>
<gene>
    <name evidence="2" type="ORF">HMPREF9624_00938</name>
</gene>
<feature type="transmembrane region" description="Helical" evidence="1">
    <location>
        <begin position="69"/>
        <end position="93"/>
    </location>
</feature>
<dbReference type="HOGENOM" id="CLU_2001534_0_0_9"/>